<proteinExistence type="predicted"/>
<evidence type="ECO:0000259" key="2">
    <source>
        <dbReference type="Pfam" id="PF12849"/>
    </source>
</evidence>
<evidence type="ECO:0000256" key="1">
    <source>
        <dbReference type="SAM" id="SignalP"/>
    </source>
</evidence>
<dbReference type="InterPro" id="IPR024370">
    <property type="entry name" value="PBP_domain"/>
</dbReference>
<feature type="signal peptide" evidence="1">
    <location>
        <begin position="1"/>
        <end position="18"/>
    </location>
</feature>
<dbReference type="STRING" id="370438.PTH_0603"/>
<feature type="chain" id="PRO_5039198153" evidence="1">
    <location>
        <begin position="19"/>
        <end position="287"/>
    </location>
</feature>
<dbReference type="PANTHER" id="PTHR37945:SF1">
    <property type="entry name" value="EXTRACELLULAR TUNGSTATE BINDING PROTEIN"/>
    <property type="match status" value="1"/>
</dbReference>
<dbReference type="SUPFAM" id="SSF53850">
    <property type="entry name" value="Periplasmic binding protein-like II"/>
    <property type="match status" value="1"/>
</dbReference>
<dbReference type="KEGG" id="pth:PTH_0603"/>
<organism evidence="3 4">
    <name type="scientific">Pelotomaculum thermopropionicum (strain DSM 13744 / JCM 10971 / SI)</name>
    <dbReference type="NCBI Taxonomy" id="370438"/>
    <lineage>
        <taxon>Bacteria</taxon>
        <taxon>Bacillati</taxon>
        <taxon>Bacillota</taxon>
        <taxon>Clostridia</taxon>
        <taxon>Eubacteriales</taxon>
        <taxon>Desulfotomaculaceae</taxon>
        <taxon>Pelotomaculum</taxon>
    </lineage>
</organism>
<sequence>MKLKVLIAAVLPALLLLAAGCAGQKNQPSGTGQILLASTIGPIDAGIVSALEDSFEKKTGIRVRHVGAGTGAALKMAESGNFDLVMAHAKALEEKFVADGFGTRRIDLMYNDFVIMGPESDPAGIKGLKAYEALKRIMESKSLFISRGDNSGTHVAEKELWQAAGLKPAGDWYRVYEKGAEGNAKTLKYADEQKAYTFIDRATYLTMKNDISLKVLVEKDESLLNFISLIPVNPQKFPGVKYKQAMQFVEFCTSKEGQTIIRDFGKDKYGEPLFFPNSTEGKALSKT</sequence>
<dbReference type="Pfam" id="PF12849">
    <property type="entry name" value="PBP_like_2"/>
    <property type="match status" value="1"/>
</dbReference>
<name>A5D4N7_PELTS</name>
<feature type="domain" description="PBP" evidence="2">
    <location>
        <begin position="30"/>
        <end position="256"/>
    </location>
</feature>
<keyword evidence="4" id="KW-1185">Reference proteome</keyword>
<keyword evidence="1" id="KW-0732">Signal</keyword>
<dbReference type="EMBL" id="AP009389">
    <property type="protein sequence ID" value="BAF58784.1"/>
    <property type="molecule type" value="Genomic_DNA"/>
</dbReference>
<dbReference type="InterPro" id="IPR052738">
    <property type="entry name" value="ABC-Tungstate_binding"/>
</dbReference>
<evidence type="ECO:0000313" key="3">
    <source>
        <dbReference type="EMBL" id="BAF58784.1"/>
    </source>
</evidence>
<reference evidence="4" key="1">
    <citation type="journal article" date="2008" name="Genome Res.">
        <title>The genome of Pelotomaculum thermopropionicum reveals niche-associated evolution in anaerobic microbiota.</title>
        <authorList>
            <person name="Kosaka T."/>
            <person name="Kato S."/>
            <person name="Shimoyama T."/>
            <person name="Ishii S."/>
            <person name="Abe T."/>
            <person name="Watanabe K."/>
        </authorList>
    </citation>
    <scope>NUCLEOTIDE SEQUENCE [LARGE SCALE GENOMIC DNA]</scope>
    <source>
        <strain evidence="4">DSM 13744 / JCM 10971 / SI</strain>
    </source>
</reference>
<gene>
    <name evidence="3" type="primary">TupB</name>
    <name evidence="3" type="ordered locus">PTH_0603</name>
</gene>
<protein>
    <submittedName>
        <fullName evidence="3">ABC-type tungstate transport system, permease component</fullName>
    </submittedName>
</protein>
<dbReference type="PANTHER" id="PTHR37945">
    <property type="entry name" value="EXTRACELLULAR TUNGSTATE BINDING PROTEIN"/>
    <property type="match status" value="1"/>
</dbReference>
<dbReference type="PROSITE" id="PS51257">
    <property type="entry name" value="PROKAR_LIPOPROTEIN"/>
    <property type="match status" value="1"/>
</dbReference>
<dbReference type="Proteomes" id="UP000006556">
    <property type="component" value="Chromosome"/>
</dbReference>
<dbReference type="Gene3D" id="3.40.190.10">
    <property type="entry name" value="Periplasmic binding protein-like II"/>
    <property type="match status" value="2"/>
</dbReference>
<dbReference type="HOGENOM" id="CLU_061511_0_0_9"/>
<evidence type="ECO:0000313" key="4">
    <source>
        <dbReference type="Proteomes" id="UP000006556"/>
    </source>
</evidence>
<accession>A5D4N7</accession>
<dbReference type="eggNOG" id="COG2998">
    <property type="taxonomic scope" value="Bacteria"/>
</dbReference>
<dbReference type="AlphaFoldDB" id="A5D4N7"/>